<dbReference type="Pfam" id="PF12680">
    <property type="entry name" value="SnoaL_2"/>
    <property type="match status" value="1"/>
</dbReference>
<evidence type="ECO:0000259" key="1">
    <source>
        <dbReference type="Pfam" id="PF12680"/>
    </source>
</evidence>
<evidence type="ECO:0000313" key="2">
    <source>
        <dbReference type="EMBL" id="KFG73210.1"/>
    </source>
</evidence>
<gene>
    <name evidence="2" type="ORF">FM21_20510</name>
</gene>
<dbReference type="SUPFAM" id="SSF54427">
    <property type="entry name" value="NTF2-like"/>
    <property type="match status" value="1"/>
</dbReference>
<dbReference type="HOGENOM" id="CLU_125060_0_0_11"/>
<organism evidence="2 3">
    <name type="scientific">Streptomyces mutabilis</name>
    <dbReference type="NCBI Taxonomy" id="67332"/>
    <lineage>
        <taxon>Bacteria</taxon>
        <taxon>Bacillati</taxon>
        <taxon>Actinomycetota</taxon>
        <taxon>Actinomycetes</taxon>
        <taxon>Kitasatosporales</taxon>
        <taxon>Streptomycetaceae</taxon>
        <taxon>Streptomyces</taxon>
    </lineage>
</organism>
<dbReference type="AlphaFoldDB" id="A0A086MWE2"/>
<dbReference type="Proteomes" id="UP000029095">
    <property type="component" value="Unassembled WGS sequence"/>
</dbReference>
<dbReference type="InterPro" id="IPR032710">
    <property type="entry name" value="NTF2-like_dom_sf"/>
</dbReference>
<proteinExistence type="predicted"/>
<sequence length="122" mass="13027">MSDLTTTVDRYLAIWNEADADKRAAAIAELFTADAPYIDPLAAVEGHEGFGAVVAGAREQFKGLTFELHGTVDAHHNQARFQWGLVTEPGAEPIAIGFDVLVADEAGRVKAVYGFLDKVPAA</sequence>
<dbReference type="InterPro" id="IPR037401">
    <property type="entry name" value="SnoaL-like"/>
</dbReference>
<keyword evidence="3" id="KW-1185">Reference proteome</keyword>
<reference evidence="2 3" key="1">
    <citation type="submission" date="2014-05" db="EMBL/GenBank/DDBJ databases">
        <title>Complete genome sequence of the Streptomyces mutabilis TRM45540.</title>
        <authorList>
            <person name="Luo X."/>
            <person name="Zhang L."/>
        </authorList>
    </citation>
    <scope>NUCLEOTIDE SEQUENCE [LARGE SCALE GENOMIC DNA]</scope>
    <source>
        <strain evidence="2 3">TRM45540</strain>
    </source>
</reference>
<dbReference type="RefSeq" id="WP_042175996.1">
    <property type="nucleotide sequence ID" value="NZ_KN039947.1"/>
</dbReference>
<evidence type="ECO:0000313" key="3">
    <source>
        <dbReference type="Proteomes" id="UP000029095"/>
    </source>
</evidence>
<comment type="caution">
    <text evidence="2">The sequence shown here is derived from an EMBL/GenBank/DDBJ whole genome shotgun (WGS) entry which is preliminary data.</text>
</comment>
<dbReference type="Gene3D" id="3.10.450.50">
    <property type="match status" value="1"/>
</dbReference>
<protein>
    <submittedName>
        <fullName evidence="2">Polyketide cyclase</fullName>
    </submittedName>
</protein>
<accession>A0A086MWE2</accession>
<feature type="domain" description="SnoaL-like" evidence="1">
    <location>
        <begin position="8"/>
        <end position="95"/>
    </location>
</feature>
<dbReference type="EMBL" id="JNFQ01000002">
    <property type="protein sequence ID" value="KFG73210.1"/>
    <property type="molecule type" value="Genomic_DNA"/>
</dbReference>
<name>A0A086MWE2_9ACTN</name>
<dbReference type="STRING" id="1915400.FM21_20510"/>